<dbReference type="InterPro" id="IPR023459">
    <property type="entry name" value="Tscrpt_elong_fac_GreA/B_fam"/>
</dbReference>
<gene>
    <name evidence="3" type="ORF">LVJ94_24065</name>
</gene>
<accession>A0ABZ2LHT0</accession>
<dbReference type="Proteomes" id="UP001374803">
    <property type="component" value="Chromosome"/>
</dbReference>
<keyword evidence="3" id="KW-0251">Elongation factor</keyword>
<feature type="domain" description="Transcription elongation factor GreA/GreB C-terminal" evidence="2">
    <location>
        <begin position="119"/>
        <end position="163"/>
    </location>
</feature>
<evidence type="ECO:0000259" key="2">
    <source>
        <dbReference type="Pfam" id="PF01272"/>
    </source>
</evidence>
<dbReference type="SUPFAM" id="SSF54534">
    <property type="entry name" value="FKBP-like"/>
    <property type="match status" value="1"/>
</dbReference>
<dbReference type="EMBL" id="CP089983">
    <property type="protein sequence ID" value="WXB10292.1"/>
    <property type="molecule type" value="Genomic_DNA"/>
</dbReference>
<reference evidence="3" key="1">
    <citation type="submission" date="2021-12" db="EMBL/GenBank/DDBJ databases">
        <title>Discovery of the Pendulisporaceae a myxobacterial family with distinct sporulation behavior and unique specialized metabolism.</title>
        <authorList>
            <person name="Garcia R."/>
            <person name="Popoff A."/>
            <person name="Bader C.D."/>
            <person name="Loehr J."/>
            <person name="Walesch S."/>
            <person name="Walt C."/>
            <person name="Boldt J."/>
            <person name="Bunk B."/>
            <person name="Haeckl F.J.F.P.J."/>
            <person name="Gunesch A.P."/>
            <person name="Birkelbach J."/>
            <person name="Nuebel U."/>
            <person name="Pietschmann T."/>
            <person name="Bach T."/>
            <person name="Mueller R."/>
        </authorList>
    </citation>
    <scope>NUCLEOTIDE SEQUENCE</scope>
    <source>
        <strain evidence="3">MSr11367</strain>
    </source>
</reference>
<keyword evidence="4" id="KW-1185">Reference proteome</keyword>
<dbReference type="InterPro" id="IPR036953">
    <property type="entry name" value="GreA/GreB_C_sf"/>
</dbReference>
<name>A0ABZ2LHT0_9BACT</name>
<organism evidence="3 4">
    <name type="scientific">Pendulispora rubella</name>
    <dbReference type="NCBI Taxonomy" id="2741070"/>
    <lineage>
        <taxon>Bacteria</taxon>
        <taxon>Pseudomonadati</taxon>
        <taxon>Myxococcota</taxon>
        <taxon>Myxococcia</taxon>
        <taxon>Myxococcales</taxon>
        <taxon>Sorangiineae</taxon>
        <taxon>Pendulisporaceae</taxon>
        <taxon>Pendulispora</taxon>
    </lineage>
</organism>
<dbReference type="Pfam" id="PF01272">
    <property type="entry name" value="GreA_GreB"/>
    <property type="match status" value="1"/>
</dbReference>
<dbReference type="Gene3D" id="3.10.50.30">
    <property type="entry name" value="Transcription elongation factor, GreA/GreB, C-terminal domain"/>
    <property type="match status" value="1"/>
</dbReference>
<keyword evidence="3" id="KW-0648">Protein biosynthesis</keyword>
<protein>
    <submittedName>
        <fullName evidence="3">GreA/GreB family elongation factor</fullName>
    </submittedName>
</protein>
<proteinExistence type="predicted"/>
<feature type="region of interest" description="Disordered" evidence="1">
    <location>
        <begin position="23"/>
        <end position="50"/>
    </location>
</feature>
<dbReference type="GO" id="GO:0003746">
    <property type="term" value="F:translation elongation factor activity"/>
    <property type="evidence" value="ECO:0007669"/>
    <property type="project" value="UniProtKB-KW"/>
</dbReference>
<evidence type="ECO:0000256" key="1">
    <source>
        <dbReference type="SAM" id="MobiDB-lite"/>
    </source>
</evidence>
<dbReference type="PIRSF" id="PIRSF006092">
    <property type="entry name" value="GreA_GreB"/>
    <property type="match status" value="1"/>
</dbReference>
<dbReference type="InterPro" id="IPR001437">
    <property type="entry name" value="Tscrpt_elong_fac_GreA/B_C"/>
</dbReference>
<sequence>MPATKRKAKLLESLRAELTKELEATRQRAHDMAVAATHEENRPENDKDMRSTVDSYVARGQVERLREIEQALARLASMPVRDLAPGDPIVVSAIVKIRHDSTETLYFVVPAAGGVRLHEGKTEVQTLATTSPLGAAILGLSEGDEAEVVTPQQTRMFEILQVS</sequence>
<dbReference type="RefSeq" id="WP_394839969.1">
    <property type="nucleotide sequence ID" value="NZ_CP089929.1"/>
</dbReference>
<evidence type="ECO:0000313" key="4">
    <source>
        <dbReference type="Proteomes" id="UP001374803"/>
    </source>
</evidence>
<evidence type="ECO:0000313" key="3">
    <source>
        <dbReference type="EMBL" id="WXB10292.1"/>
    </source>
</evidence>